<accession>A0ABT5WRH4</accession>
<dbReference type="Proteomes" id="UP001216253">
    <property type="component" value="Unassembled WGS sequence"/>
</dbReference>
<sequence length="139" mass="14097">MHAIRRLLGRHPALAACLVAGALLLKVLVPAGFMPVVQSGTVTVALCSSAGAGGMTITIPTRPDNGAHDGQHGGDPQQATDHPCAFAPLSGPALASADPALLLAAILFVFVAAIFRHPLVLPRSGAQLRPPLRGPPLTA</sequence>
<evidence type="ECO:0000313" key="4">
    <source>
        <dbReference type="Proteomes" id="UP001216253"/>
    </source>
</evidence>
<feature type="transmembrane region" description="Helical" evidence="2">
    <location>
        <begin position="12"/>
        <end position="33"/>
    </location>
</feature>
<evidence type="ECO:0000256" key="1">
    <source>
        <dbReference type="SAM" id="MobiDB-lite"/>
    </source>
</evidence>
<keyword evidence="2" id="KW-0472">Membrane</keyword>
<evidence type="ECO:0000313" key="3">
    <source>
        <dbReference type="EMBL" id="MDE8652655.1"/>
    </source>
</evidence>
<evidence type="ECO:0008006" key="5">
    <source>
        <dbReference type="Google" id="ProtNLM"/>
    </source>
</evidence>
<evidence type="ECO:0000256" key="2">
    <source>
        <dbReference type="SAM" id="Phobius"/>
    </source>
</evidence>
<feature type="region of interest" description="Disordered" evidence="1">
    <location>
        <begin position="60"/>
        <end position="82"/>
    </location>
</feature>
<keyword evidence="4" id="KW-1185">Reference proteome</keyword>
<keyword evidence="2" id="KW-1133">Transmembrane helix</keyword>
<protein>
    <recommendedName>
        <fullName evidence="5">DUF2946 domain-containing protein</fullName>
    </recommendedName>
</protein>
<proteinExistence type="predicted"/>
<keyword evidence="2" id="KW-0812">Transmembrane</keyword>
<organism evidence="3 4">
    <name type="scientific">Novosphingobium album</name>
    <name type="common">ex Liu et al. 2023</name>
    <dbReference type="NCBI Taxonomy" id="3031130"/>
    <lineage>
        <taxon>Bacteria</taxon>
        <taxon>Pseudomonadati</taxon>
        <taxon>Pseudomonadota</taxon>
        <taxon>Alphaproteobacteria</taxon>
        <taxon>Sphingomonadales</taxon>
        <taxon>Sphingomonadaceae</taxon>
        <taxon>Novosphingobium</taxon>
    </lineage>
</organism>
<dbReference type="EMBL" id="JARESE010000044">
    <property type="protein sequence ID" value="MDE8652655.1"/>
    <property type="molecule type" value="Genomic_DNA"/>
</dbReference>
<reference evidence="3 4" key="1">
    <citation type="submission" date="2023-03" db="EMBL/GenBank/DDBJ databases">
        <title>NovoSphingobium album sp. nov. isolated from polycyclic aromatic hydrocarbons- and heavy-metal polluted soil.</title>
        <authorList>
            <person name="Liu Z."/>
            <person name="Wang K."/>
        </authorList>
    </citation>
    <scope>NUCLEOTIDE SEQUENCE [LARGE SCALE GENOMIC DNA]</scope>
    <source>
        <strain evidence="3 4">H3SJ31-1</strain>
    </source>
</reference>
<comment type="caution">
    <text evidence="3">The sequence shown here is derived from an EMBL/GenBank/DDBJ whole genome shotgun (WGS) entry which is preliminary data.</text>
</comment>
<gene>
    <name evidence="3" type="ORF">PYV00_13175</name>
</gene>
<feature type="transmembrane region" description="Helical" evidence="2">
    <location>
        <begin position="100"/>
        <end position="119"/>
    </location>
</feature>
<name>A0ABT5WRH4_9SPHN</name>
<dbReference type="RefSeq" id="WP_275228735.1">
    <property type="nucleotide sequence ID" value="NZ_JARESE010000044.1"/>
</dbReference>